<evidence type="ECO:0000313" key="3">
    <source>
        <dbReference type="Proteomes" id="UP001066276"/>
    </source>
</evidence>
<gene>
    <name evidence="2" type="ORF">NDU88_003378</name>
</gene>
<accession>A0AAV7UYR5</accession>
<keyword evidence="3" id="KW-1185">Reference proteome</keyword>
<dbReference type="AlphaFoldDB" id="A0AAV7UYR5"/>
<evidence type="ECO:0000256" key="1">
    <source>
        <dbReference type="SAM" id="SignalP"/>
    </source>
</evidence>
<sequence length="84" mass="9500">MNQHLQLSAACSLQLALLSPVHAACRARCNLCAIGNSRFHLCTWPRRARFHRCGLCNSRFNRYTRSVESPLARARNLQLSFTGV</sequence>
<proteinExistence type="predicted"/>
<reference evidence="2" key="1">
    <citation type="journal article" date="2022" name="bioRxiv">
        <title>Sequencing and chromosome-scale assembly of the giantPleurodeles waltlgenome.</title>
        <authorList>
            <person name="Brown T."/>
            <person name="Elewa A."/>
            <person name="Iarovenko S."/>
            <person name="Subramanian E."/>
            <person name="Araus A.J."/>
            <person name="Petzold A."/>
            <person name="Susuki M."/>
            <person name="Suzuki K.-i.T."/>
            <person name="Hayashi T."/>
            <person name="Toyoda A."/>
            <person name="Oliveira C."/>
            <person name="Osipova E."/>
            <person name="Leigh N.D."/>
            <person name="Simon A."/>
            <person name="Yun M.H."/>
        </authorList>
    </citation>
    <scope>NUCLEOTIDE SEQUENCE</scope>
    <source>
        <strain evidence="2">20211129_DDA</strain>
        <tissue evidence="2">Liver</tissue>
    </source>
</reference>
<feature type="signal peptide" evidence="1">
    <location>
        <begin position="1"/>
        <end position="23"/>
    </location>
</feature>
<dbReference type="EMBL" id="JANPWB010000004">
    <property type="protein sequence ID" value="KAJ1194083.1"/>
    <property type="molecule type" value="Genomic_DNA"/>
</dbReference>
<protein>
    <recommendedName>
        <fullName evidence="4">Secreted protein</fullName>
    </recommendedName>
</protein>
<keyword evidence="1" id="KW-0732">Signal</keyword>
<feature type="chain" id="PRO_5043518604" description="Secreted protein" evidence="1">
    <location>
        <begin position="24"/>
        <end position="84"/>
    </location>
</feature>
<name>A0AAV7UYR5_PLEWA</name>
<evidence type="ECO:0000313" key="2">
    <source>
        <dbReference type="EMBL" id="KAJ1194083.1"/>
    </source>
</evidence>
<comment type="caution">
    <text evidence="2">The sequence shown here is derived from an EMBL/GenBank/DDBJ whole genome shotgun (WGS) entry which is preliminary data.</text>
</comment>
<evidence type="ECO:0008006" key="4">
    <source>
        <dbReference type="Google" id="ProtNLM"/>
    </source>
</evidence>
<organism evidence="2 3">
    <name type="scientific">Pleurodeles waltl</name>
    <name type="common">Iberian ribbed newt</name>
    <dbReference type="NCBI Taxonomy" id="8319"/>
    <lineage>
        <taxon>Eukaryota</taxon>
        <taxon>Metazoa</taxon>
        <taxon>Chordata</taxon>
        <taxon>Craniata</taxon>
        <taxon>Vertebrata</taxon>
        <taxon>Euteleostomi</taxon>
        <taxon>Amphibia</taxon>
        <taxon>Batrachia</taxon>
        <taxon>Caudata</taxon>
        <taxon>Salamandroidea</taxon>
        <taxon>Salamandridae</taxon>
        <taxon>Pleurodelinae</taxon>
        <taxon>Pleurodeles</taxon>
    </lineage>
</organism>
<dbReference type="Proteomes" id="UP001066276">
    <property type="component" value="Chromosome 2_2"/>
</dbReference>